<evidence type="ECO:0000313" key="10">
    <source>
        <dbReference type="Proteomes" id="UP000029084"/>
    </source>
</evidence>
<dbReference type="Proteomes" id="UP000061362">
    <property type="component" value="Chromosome"/>
</dbReference>
<dbReference type="PANTHER" id="PTHR43774:SF1">
    <property type="entry name" value="PEPTIDE METHIONINE SULFOXIDE REDUCTASE MSRA 2"/>
    <property type="match status" value="1"/>
</dbReference>
<dbReference type="Proteomes" id="UP000056255">
    <property type="component" value="Chromosome"/>
</dbReference>
<gene>
    <name evidence="2" type="primary">msrA</name>
    <name evidence="4" type="ORF">HA72_0712</name>
    <name evidence="5" type="ORF">MsedA_0725</name>
    <name evidence="6" type="ORF">MsedB_0725</name>
    <name evidence="7" type="ORF">MsedC_0724</name>
    <name evidence="8" type="ORF">MsedD_0725</name>
    <name evidence="9" type="ORF">MsedE_0725</name>
</gene>
<comment type="catalytic activity">
    <reaction evidence="2">
        <text>[thioredoxin]-disulfide + L-methionine + H2O = L-methionine (S)-S-oxide + [thioredoxin]-dithiol</text>
        <dbReference type="Rhea" id="RHEA:19993"/>
        <dbReference type="Rhea" id="RHEA-COMP:10698"/>
        <dbReference type="Rhea" id="RHEA-COMP:10700"/>
        <dbReference type="ChEBI" id="CHEBI:15377"/>
        <dbReference type="ChEBI" id="CHEBI:29950"/>
        <dbReference type="ChEBI" id="CHEBI:50058"/>
        <dbReference type="ChEBI" id="CHEBI:57844"/>
        <dbReference type="ChEBI" id="CHEBI:58772"/>
        <dbReference type="EC" id="1.8.4.11"/>
    </reaction>
</comment>
<dbReference type="Pfam" id="PF01625">
    <property type="entry name" value="PMSR"/>
    <property type="match status" value="1"/>
</dbReference>
<comment type="catalytic activity">
    <reaction evidence="2">
        <text>L-methionyl-[protein] + [thioredoxin]-disulfide + H2O = L-methionyl-(S)-S-oxide-[protein] + [thioredoxin]-dithiol</text>
        <dbReference type="Rhea" id="RHEA:14217"/>
        <dbReference type="Rhea" id="RHEA-COMP:10698"/>
        <dbReference type="Rhea" id="RHEA-COMP:10700"/>
        <dbReference type="Rhea" id="RHEA-COMP:12313"/>
        <dbReference type="Rhea" id="RHEA-COMP:12315"/>
        <dbReference type="ChEBI" id="CHEBI:15377"/>
        <dbReference type="ChEBI" id="CHEBI:16044"/>
        <dbReference type="ChEBI" id="CHEBI:29950"/>
        <dbReference type="ChEBI" id="CHEBI:44120"/>
        <dbReference type="ChEBI" id="CHEBI:50058"/>
        <dbReference type="EC" id="1.8.4.11"/>
    </reaction>
</comment>
<dbReference type="EMBL" id="CP008822">
    <property type="protein sequence ID" value="AIM26874.1"/>
    <property type="molecule type" value="Genomic_DNA"/>
</dbReference>
<evidence type="ECO:0000313" key="5">
    <source>
        <dbReference type="EMBL" id="AKV73813.1"/>
    </source>
</evidence>
<comment type="function">
    <text evidence="2">Has an important function as a repair enzyme for proteins that have been inactivated by oxidation. Catalyzes the reversible oxidation-reduction of methionine sulfoxide in proteins to methionine.</text>
</comment>
<dbReference type="EMBL" id="CP012173">
    <property type="protein sequence ID" value="AKV76053.1"/>
    <property type="molecule type" value="Genomic_DNA"/>
</dbReference>
<dbReference type="NCBIfam" id="TIGR00401">
    <property type="entry name" value="msrA"/>
    <property type="match status" value="1"/>
</dbReference>
<dbReference type="Gene3D" id="3.30.1060.10">
    <property type="entry name" value="Peptide methionine sulphoxide reductase MsrA"/>
    <property type="match status" value="1"/>
</dbReference>
<accession>A0A088E356</accession>
<dbReference type="InterPro" id="IPR036509">
    <property type="entry name" value="Met_Sox_Rdtase_MsrA_sf"/>
</dbReference>
<dbReference type="OMA" id="LFWESHD"/>
<dbReference type="PANTHER" id="PTHR43774">
    <property type="entry name" value="PEPTIDE METHIONINE SULFOXIDE REDUCTASE"/>
    <property type="match status" value="1"/>
</dbReference>
<dbReference type="GO" id="GO:0008113">
    <property type="term" value="F:peptide-methionine (S)-S-oxide reductase activity"/>
    <property type="evidence" value="ECO:0007669"/>
    <property type="project" value="UniProtKB-UniRule"/>
</dbReference>
<evidence type="ECO:0000313" key="4">
    <source>
        <dbReference type="EMBL" id="AIM26874.1"/>
    </source>
</evidence>
<dbReference type="Proteomes" id="UP000062398">
    <property type="component" value="Chromosome"/>
</dbReference>
<comment type="similarity">
    <text evidence="2">Belongs to the MsrA Met sulfoxide reductase family.</text>
</comment>
<keyword evidence="1 2" id="KW-0560">Oxidoreductase</keyword>
<dbReference type="EMBL" id="CP012172">
    <property type="protein sequence ID" value="AKV73813.1"/>
    <property type="molecule type" value="Genomic_DNA"/>
</dbReference>
<dbReference type="PATRIC" id="fig|43687.5.peg.727"/>
<proteinExistence type="inferred from homology"/>
<evidence type="ECO:0000256" key="1">
    <source>
        <dbReference type="ARBA" id="ARBA00023002"/>
    </source>
</evidence>
<evidence type="ECO:0000313" key="12">
    <source>
        <dbReference type="Proteomes" id="UP000061362"/>
    </source>
</evidence>
<organism evidence="4 10">
    <name type="scientific">Metallosphaera sedula</name>
    <dbReference type="NCBI Taxonomy" id="43687"/>
    <lineage>
        <taxon>Archaea</taxon>
        <taxon>Thermoproteota</taxon>
        <taxon>Thermoprotei</taxon>
        <taxon>Sulfolobales</taxon>
        <taxon>Sulfolobaceae</taxon>
        <taxon>Metallosphaera</taxon>
    </lineage>
</organism>
<dbReference type="Proteomes" id="UP000068832">
    <property type="component" value="Chromosome"/>
</dbReference>
<evidence type="ECO:0000313" key="7">
    <source>
        <dbReference type="EMBL" id="AKV78304.1"/>
    </source>
</evidence>
<reference evidence="9 11" key="3">
    <citation type="submission" date="2015-07" db="EMBL/GenBank/DDBJ databases">
        <title>Physiological, transcriptional responses and genome re-sequencing of acid resistant extremely thermoacidophilic Metallosphaera sedula SARC-M1.</title>
        <authorList>
            <person name="Ai C."/>
            <person name="McCarthy S."/>
            <person name="Eckrich V."/>
            <person name="Rudrappa D."/>
            <person name="Qiu G."/>
            <person name="Blum P."/>
        </authorList>
    </citation>
    <scope>NUCLEOTIDE SEQUENCE [LARGE SCALE GENOMIC DNA]</scope>
    <source>
        <strain evidence="9 11">SARC-M1</strain>
    </source>
</reference>
<evidence type="ECO:0000313" key="8">
    <source>
        <dbReference type="EMBL" id="AKV80549.1"/>
    </source>
</evidence>
<dbReference type="OrthoDB" id="7150at2157"/>
<dbReference type="EC" id="1.8.4.11" evidence="2"/>
<evidence type="ECO:0000259" key="3">
    <source>
        <dbReference type="Pfam" id="PF01625"/>
    </source>
</evidence>
<evidence type="ECO:0000313" key="14">
    <source>
        <dbReference type="Proteomes" id="UP000062475"/>
    </source>
</evidence>
<dbReference type="SUPFAM" id="SSF55068">
    <property type="entry name" value="Peptide methionine sulfoxide reductase"/>
    <property type="match status" value="1"/>
</dbReference>
<sequence length="179" mass="20968">MTELATLGGGCFWCTEAVFSRVKGVVKVEPGYAGGWVPNPTYEQVCSDTTGHAEVVQIEFDPNVITYRELLEIFFEIHDPTTKDRQGNDVGSQYRSIILYHNEQQRRIALEVIDELNRTRFNGRIVTEVVPYTAFYRAEDYHFRFYDRNKDYPYCRYVISPKVKKLMEHFPSMVKMRES</sequence>
<protein>
    <recommendedName>
        <fullName evidence="2">Peptide methionine sulfoxide reductase MsrA</fullName>
        <shortName evidence="2">Protein-methionine-S-oxide reductase</shortName>
        <ecNumber evidence="2">1.8.4.11</ecNumber>
    </recommendedName>
    <alternativeName>
        <fullName evidence="2">Peptide-methionine (S)-S-oxide reductase</fullName>
        <shortName evidence="2">Peptide Met(O) reductase</shortName>
    </alternativeName>
</protein>
<feature type="active site" evidence="2">
    <location>
        <position position="11"/>
    </location>
</feature>
<name>A0A088E356_9CREN</name>
<dbReference type="EMBL" id="CP012175">
    <property type="protein sequence ID" value="AKV80549.1"/>
    <property type="molecule type" value="Genomic_DNA"/>
</dbReference>
<evidence type="ECO:0000313" key="6">
    <source>
        <dbReference type="EMBL" id="AKV76053.1"/>
    </source>
</evidence>
<dbReference type="InterPro" id="IPR002569">
    <property type="entry name" value="Met_Sox_Rdtase_MsrA_dom"/>
</dbReference>
<dbReference type="Proteomes" id="UP000029084">
    <property type="component" value="Chromosome"/>
</dbReference>
<dbReference type="EMBL" id="CP012174">
    <property type="protein sequence ID" value="AKV78304.1"/>
    <property type="molecule type" value="Genomic_DNA"/>
</dbReference>
<dbReference type="Proteomes" id="UP000062475">
    <property type="component" value="Chromosome"/>
</dbReference>
<evidence type="ECO:0000313" key="15">
    <source>
        <dbReference type="Proteomes" id="UP000068832"/>
    </source>
</evidence>
<dbReference type="HAMAP" id="MF_01401">
    <property type="entry name" value="MsrA"/>
    <property type="match status" value="1"/>
</dbReference>
<reference evidence="4 10" key="1">
    <citation type="journal article" date="2014" name="J. Bacteriol.">
        <title>Role of an Archaeal PitA Transporter in the Copper and Arsenic Resistance of Metallosphaera sedula, an Extreme Thermoacidophile.</title>
        <authorList>
            <person name="McCarthy S."/>
            <person name="Ai C."/>
            <person name="Wheaton G."/>
            <person name="Tevatia R."/>
            <person name="Eckrich V."/>
            <person name="Kelly R."/>
            <person name="Blum P."/>
        </authorList>
    </citation>
    <scope>NUCLEOTIDE SEQUENCE [LARGE SCALE GENOMIC DNA]</scope>
    <source>
        <strain evidence="4 10">CuR1</strain>
    </source>
</reference>
<dbReference type="EMBL" id="CP012176">
    <property type="protein sequence ID" value="AKV82797.1"/>
    <property type="molecule type" value="Genomic_DNA"/>
</dbReference>
<dbReference type="RefSeq" id="WP_012020674.1">
    <property type="nucleotide sequence ID" value="NZ_CP008822.1"/>
</dbReference>
<evidence type="ECO:0000313" key="9">
    <source>
        <dbReference type="EMBL" id="AKV82797.1"/>
    </source>
</evidence>
<feature type="domain" description="Peptide methionine sulphoxide reductase MsrA" evidence="3">
    <location>
        <begin position="5"/>
        <end position="155"/>
    </location>
</feature>
<dbReference type="GeneID" id="91755165"/>
<evidence type="ECO:0000313" key="13">
    <source>
        <dbReference type="Proteomes" id="UP000062398"/>
    </source>
</evidence>
<evidence type="ECO:0000313" key="11">
    <source>
        <dbReference type="Proteomes" id="UP000056255"/>
    </source>
</evidence>
<evidence type="ECO:0000256" key="2">
    <source>
        <dbReference type="HAMAP-Rule" id="MF_01401"/>
    </source>
</evidence>
<dbReference type="AlphaFoldDB" id="A0A088E356"/>
<reference evidence="12 13" key="2">
    <citation type="journal article" date="2015" name="Genome Announc.">
        <title>Complete Genome Sequences of Evolved Arsenate-Resistant Metallosphaera sedula Strains.</title>
        <authorList>
            <person name="Ai C."/>
            <person name="McCarthy S."/>
            <person name="Schackwitz W."/>
            <person name="Martin J."/>
            <person name="Lipzen A."/>
            <person name="Blum P."/>
        </authorList>
    </citation>
    <scope>NUCLEOTIDE SEQUENCE [LARGE SCALE GENOMIC DNA]</scope>
    <source>
        <strain evidence="7 13">ARS120-1</strain>
        <strain evidence="8 12">ARS120-2</strain>
        <strain evidence="5 15">ARS50-1</strain>
        <strain evidence="6 14">ARS50-2</strain>
    </source>
</reference>